<accession>A0A0R1LXP8</accession>
<feature type="binding site" evidence="3">
    <location>
        <position position="69"/>
    </location>
    <ligand>
        <name>substrate</name>
    </ligand>
</feature>
<dbReference type="InterPro" id="IPR013078">
    <property type="entry name" value="His_Pase_superF_clade-1"/>
</dbReference>
<dbReference type="GO" id="GO:0004331">
    <property type="term" value="F:fructose-2,6-bisphosphate 2-phosphatase activity"/>
    <property type="evidence" value="ECO:0007669"/>
    <property type="project" value="TreeGrafter"/>
</dbReference>
<organism evidence="4 5">
    <name type="scientific">Lactobacillus equicursoris DSM 19284 = JCM 14600 = CIP 110162</name>
    <dbReference type="NCBI Taxonomy" id="1293597"/>
    <lineage>
        <taxon>Bacteria</taxon>
        <taxon>Bacillati</taxon>
        <taxon>Bacillota</taxon>
        <taxon>Bacilli</taxon>
        <taxon>Lactobacillales</taxon>
        <taxon>Lactobacillaceae</taxon>
        <taxon>Lactobacillus</taxon>
    </lineage>
</organism>
<dbReference type="Pfam" id="PF00300">
    <property type="entry name" value="His_Phos_1"/>
    <property type="match status" value="1"/>
</dbReference>
<evidence type="ECO:0000256" key="1">
    <source>
        <dbReference type="ARBA" id="ARBA00022801"/>
    </source>
</evidence>
<dbReference type="InterPro" id="IPR029033">
    <property type="entry name" value="His_PPase_superfam"/>
</dbReference>
<dbReference type="GO" id="GO:0045820">
    <property type="term" value="P:negative regulation of glycolytic process"/>
    <property type="evidence" value="ECO:0007669"/>
    <property type="project" value="TreeGrafter"/>
</dbReference>
<reference evidence="4 5" key="1">
    <citation type="journal article" date="2015" name="Genome Announc.">
        <title>Expanding the biotechnology potential of lactobacilli through comparative genomics of 213 strains and associated genera.</title>
        <authorList>
            <person name="Sun Z."/>
            <person name="Harris H.M."/>
            <person name="McCann A."/>
            <person name="Guo C."/>
            <person name="Argimon S."/>
            <person name="Zhang W."/>
            <person name="Yang X."/>
            <person name="Jeffery I.B."/>
            <person name="Cooney J.C."/>
            <person name="Kagawa T.F."/>
            <person name="Liu W."/>
            <person name="Song Y."/>
            <person name="Salvetti E."/>
            <person name="Wrobel A."/>
            <person name="Rasinkangas P."/>
            <person name="Parkhill J."/>
            <person name="Rea M.C."/>
            <person name="O'Sullivan O."/>
            <person name="Ritari J."/>
            <person name="Douillard F.P."/>
            <person name="Paul Ross R."/>
            <person name="Yang R."/>
            <person name="Briner A.E."/>
            <person name="Felis G.E."/>
            <person name="de Vos W.M."/>
            <person name="Barrangou R."/>
            <person name="Klaenhammer T.R."/>
            <person name="Caufield P.W."/>
            <person name="Cui Y."/>
            <person name="Zhang H."/>
            <person name="O'Toole P.W."/>
        </authorList>
    </citation>
    <scope>NUCLEOTIDE SEQUENCE [LARGE SCALE GENOMIC DNA]</scope>
    <source>
        <strain evidence="4 5">DSM 19284</strain>
    </source>
</reference>
<dbReference type="InterPro" id="IPR051695">
    <property type="entry name" value="Phosphoglycerate_Mutase"/>
</dbReference>
<dbReference type="AlphaFoldDB" id="A0A0R1LXP8"/>
<dbReference type="GO" id="GO:0043456">
    <property type="term" value="P:regulation of pentose-phosphate shunt"/>
    <property type="evidence" value="ECO:0007669"/>
    <property type="project" value="TreeGrafter"/>
</dbReference>
<proteinExistence type="predicted"/>
<dbReference type="STRING" id="1293597.FC20_GL001333"/>
<name>A0A0R1LXP8_9LACO</name>
<feature type="active site" description="Proton donor/acceptor" evidence="2">
    <location>
        <position position="97"/>
    </location>
</feature>
<evidence type="ECO:0000256" key="3">
    <source>
        <dbReference type="PIRSR" id="PIRSR613078-2"/>
    </source>
</evidence>
<dbReference type="SUPFAM" id="SSF53254">
    <property type="entry name" value="Phosphoglycerate mutase-like"/>
    <property type="match status" value="1"/>
</dbReference>
<comment type="caution">
    <text evidence="4">The sequence shown here is derived from an EMBL/GenBank/DDBJ whole genome shotgun (WGS) entry which is preliminary data.</text>
</comment>
<keyword evidence="5" id="KW-1185">Reference proteome</keyword>
<evidence type="ECO:0000256" key="2">
    <source>
        <dbReference type="PIRSR" id="PIRSR613078-1"/>
    </source>
</evidence>
<dbReference type="EMBL" id="AZDU01000045">
    <property type="protein sequence ID" value="KRL00423.1"/>
    <property type="molecule type" value="Genomic_DNA"/>
</dbReference>
<gene>
    <name evidence="4" type="ORF">FC20_GL001333</name>
</gene>
<dbReference type="eggNOG" id="COG0406">
    <property type="taxonomic scope" value="Bacteria"/>
</dbReference>
<feature type="active site" description="Tele-phosphohistidine intermediate" evidence="2">
    <location>
        <position position="20"/>
    </location>
</feature>
<dbReference type="PANTHER" id="PTHR46517">
    <property type="entry name" value="FRUCTOSE-2,6-BISPHOSPHATASE TIGAR"/>
    <property type="match status" value="1"/>
</dbReference>
<feature type="binding site" evidence="3">
    <location>
        <begin position="19"/>
        <end position="26"/>
    </location>
    <ligand>
        <name>substrate</name>
    </ligand>
</feature>
<dbReference type="PATRIC" id="fig|1293597.4.peg.1418"/>
<protein>
    <submittedName>
        <fullName evidence="4">Phosphoglycerate mutase</fullName>
    </submittedName>
</protein>
<dbReference type="SMART" id="SM00855">
    <property type="entry name" value="PGAM"/>
    <property type="match status" value="1"/>
</dbReference>
<dbReference type="GO" id="GO:0005829">
    <property type="term" value="C:cytosol"/>
    <property type="evidence" value="ECO:0007669"/>
    <property type="project" value="TreeGrafter"/>
</dbReference>
<sequence>MEEKKLIREVIMTKIYVVRHGRTYLNKYHRLQGWSDAPLIPEGVEGAHVMGQALADYDFDLAASSDLKRASDTRQIIVSENKHADQIKSLQLPELREIFFGYFEAYHDTAGMKEAFKTDKYPRLIDALNDGYSWRRAADTFHVADPEGDAETGEAFESRLKAGVEKLAATDAENILLVGHACMIHCIASMFGPGKVGKELPKHNQLMILDVTEGGVTVEEFGREMY</sequence>
<evidence type="ECO:0000313" key="5">
    <source>
        <dbReference type="Proteomes" id="UP000051074"/>
    </source>
</evidence>
<dbReference type="PANTHER" id="PTHR46517:SF1">
    <property type="entry name" value="FRUCTOSE-2,6-BISPHOSPHATASE TIGAR"/>
    <property type="match status" value="1"/>
</dbReference>
<keyword evidence="1" id="KW-0378">Hydrolase</keyword>
<evidence type="ECO:0000313" key="4">
    <source>
        <dbReference type="EMBL" id="KRL00423.1"/>
    </source>
</evidence>
<dbReference type="Gene3D" id="3.40.50.1240">
    <property type="entry name" value="Phosphoglycerate mutase-like"/>
    <property type="match status" value="1"/>
</dbReference>
<dbReference type="CDD" id="cd07067">
    <property type="entry name" value="HP_PGM_like"/>
    <property type="match status" value="1"/>
</dbReference>
<dbReference type="Proteomes" id="UP000051074">
    <property type="component" value="Unassembled WGS sequence"/>
</dbReference>